<organism evidence="1 2">
    <name type="scientific">Campylobacter rectus RM3267</name>
    <dbReference type="NCBI Taxonomy" id="553218"/>
    <lineage>
        <taxon>Bacteria</taxon>
        <taxon>Pseudomonadati</taxon>
        <taxon>Campylobacterota</taxon>
        <taxon>Epsilonproteobacteria</taxon>
        <taxon>Campylobacterales</taxon>
        <taxon>Campylobacteraceae</taxon>
        <taxon>Campylobacter</taxon>
    </lineage>
</organism>
<evidence type="ECO:0000313" key="1">
    <source>
        <dbReference type="EMBL" id="EEF14609.1"/>
    </source>
</evidence>
<evidence type="ECO:0000313" key="2">
    <source>
        <dbReference type="Proteomes" id="UP000003082"/>
    </source>
</evidence>
<dbReference type="EMBL" id="ACFU01000005">
    <property type="protein sequence ID" value="EEF14609.1"/>
    <property type="molecule type" value="Genomic_DNA"/>
</dbReference>
<proteinExistence type="predicted"/>
<keyword evidence="2" id="KW-1185">Reference proteome</keyword>
<accession>B9D017</accession>
<comment type="caution">
    <text evidence="1">The sequence shown here is derived from an EMBL/GenBank/DDBJ whole genome shotgun (WGS) entry which is preliminary data.</text>
</comment>
<gene>
    <name evidence="1" type="ORF">CAMRE0001_1328</name>
</gene>
<dbReference type="Proteomes" id="UP000003082">
    <property type="component" value="Unassembled WGS sequence"/>
</dbReference>
<name>B9D017_CAMRE</name>
<sequence length="39" mass="4719">MDLRHTECRFAPQNLFFNRRCDKNFLKFKSNSILAKSKI</sequence>
<dbReference type="AlphaFoldDB" id="B9D017"/>
<reference evidence="1 2" key="1">
    <citation type="submission" date="2008-08" db="EMBL/GenBank/DDBJ databases">
        <authorList>
            <person name="Madupu R."/>
            <person name="Durkin A.S."/>
            <person name="Torralba M."/>
            <person name="Methe B."/>
            <person name="Sutton G.G."/>
            <person name="Strausberg R.L."/>
            <person name="Nelson K.E."/>
        </authorList>
    </citation>
    <scope>NUCLEOTIDE SEQUENCE [LARGE SCALE GENOMIC DNA]</scope>
    <source>
        <strain evidence="1 2">RM3267</strain>
    </source>
</reference>
<protein>
    <submittedName>
        <fullName evidence="1">Uncharacterized protein</fullName>
    </submittedName>
</protein>